<feature type="domain" description="PDZ" evidence="2">
    <location>
        <begin position="2706"/>
        <end position="2777"/>
    </location>
</feature>
<feature type="region of interest" description="Disordered" evidence="1">
    <location>
        <begin position="1307"/>
        <end position="1370"/>
    </location>
</feature>
<feature type="domain" description="PDZ" evidence="2">
    <location>
        <begin position="226"/>
        <end position="311"/>
    </location>
</feature>
<feature type="region of interest" description="Disordered" evidence="1">
    <location>
        <begin position="962"/>
        <end position="985"/>
    </location>
</feature>
<feature type="region of interest" description="Disordered" evidence="1">
    <location>
        <begin position="780"/>
        <end position="806"/>
    </location>
</feature>
<feature type="compositionally biased region" description="Basic and acidic residues" evidence="1">
    <location>
        <begin position="1725"/>
        <end position="1746"/>
    </location>
</feature>
<feature type="domain" description="PDZ" evidence="2">
    <location>
        <begin position="673"/>
        <end position="764"/>
    </location>
</feature>
<feature type="compositionally biased region" description="Polar residues" evidence="1">
    <location>
        <begin position="2611"/>
        <end position="2647"/>
    </location>
</feature>
<dbReference type="PANTHER" id="PTHR19964">
    <property type="entry name" value="MULTIPLE PDZ DOMAIN PROTEIN"/>
    <property type="match status" value="1"/>
</dbReference>
<dbReference type="HOGENOM" id="CLU_226868_0_0_1"/>
<dbReference type="SUPFAM" id="SSF50156">
    <property type="entry name" value="PDZ domain-like"/>
    <property type="match status" value="8"/>
</dbReference>
<organism evidence="3">
    <name type="scientific">Magallana gigas</name>
    <name type="common">Pacific oyster</name>
    <name type="synonym">Crassostrea gigas</name>
    <dbReference type="NCBI Taxonomy" id="29159"/>
    <lineage>
        <taxon>Eukaryota</taxon>
        <taxon>Metazoa</taxon>
        <taxon>Spiralia</taxon>
        <taxon>Lophotrochozoa</taxon>
        <taxon>Mollusca</taxon>
        <taxon>Bivalvia</taxon>
        <taxon>Autobranchia</taxon>
        <taxon>Pteriomorphia</taxon>
        <taxon>Ostreida</taxon>
        <taxon>Ostreoidea</taxon>
        <taxon>Ostreidae</taxon>
        <taxon>Magallana</taxon>
    </lineage>
</organism>
<dbReference type="InterPro" id="IPR001478">
    <property type="entry name" value="PDZ"/>
</dbReference>
<feature type="compositionally biased region" description="Basic and acidic residues" evidence="1">
    <location>
        <begin position="2650"/>
        <end position="2664"/>
    </location>
</feature>
<feature type="compositionally biased region" description="Polar residues" evidence="1">
    <location>
        <begin position="1899"/>
        <end position="1910"/>
    </location>
</feature>
<feature type="region of interest" description="Disordered" evidence="1">
    <location>
        <begin position="1654"/>
        <end position="1820"/>
    </location>
</feature>
<feature type="compositionally biased region" description="Basic and acidic residues" evidence="1">
    <location>
        <begin position="1311"/>
        <end position="1325"/>
    </location>
</feature>
<feature type="domain" description="PDZ" evidence="2">
    <location>
        <begin position="817"/>
        <end position="901"/>
    </location>
</feature>
<feature type="compositionally biased region" description="Polar residues" evidence="1">
    <location>
        <begin position="2572"/>
        <end position="2586"/>
    </location>
</feature>
<feature type="compositionally biased region" description="Low complexity" evidence="1">
    <location>
        <begin position="1707"/>
        <end position="1724"/>
    </location>
</feature>
<feature type="compositionally biased region" description="Polar residues" evidence="1">
    <location>
        <begin position="1666"/>
        <end position="1697"/>
    </location>
</feature>
<feature type="compositionally biased region" description="Low complexity" evidence="1">
    <location>
        <begin position="217"/>
        <end position="227"/>
    </location>
</feature>
<feature type="domain" description="PDZ" evidence="2">
    <location>
        <begin position="393"/>
        <end position="440"/>
    </location>
</feature>
<feature type="region of interest" description="Disordered" evidence="1">
    <location>
        <begin position="2075"/>
        <end position="2095"/>
    </location>
</feature>
<reference evidence="3" key="1">
    <citation type="journal article" date="2012" name="Nature">
        <title>The oyster genome reveals stress adaptation and complexity of shell formation.</title>
        <authorList>
            <person name="Zhang G."/>
            <person name="Fang X."/>
            <person name="Guo X."/>
            <person name="Li L."/>
            <person name="Luo R."/>
            <person name="Xu F."/>
            <person name="Yang P."/>
            <person name="Zhang L."/>
            <person name="Wang X."/>
            <person name="Qi H."/>
            <person name="Xiong Z."/>
            <person name="Que H."/>
            <person name="Xie Y."/>
            <person name="Holland P.W."/>
            <person name="Paps J."/>
            <person name="Zhu Y."/>
            <person name="Wu F."/>
            <person name="Chen Y."/>
            <person name="Wang J."/>
            <person name="Peng C."/>
            <person name="Meng J."/>
            <person name="Yang L."/>
            <person name="Liu J."/>
            <person name="Wen B."/>
            <person name="Zhang N."/>
            <person name="Huang Z."/>
            <person name="Zhu Q."/>
            <person name="Feng Y."/>
            <person name="Mount A."/>
            <person name="Hedgecock D."/>
            <person name="Xu Z."/>
            <person name="Liu Y."/>
            <person name="Domazet-Loso T."/>
            <person name="Du Y."/>
            <person name="Sun X."/>
            <person name="Zhang S."/>
            <person name="Liu B."/>
            <person name="Cheng P."/>
            <person name="Jiang X."/>
            <person name="Li J."/>
            <person name="Fan D."/>
            <person name="Wang W."/>
            <person name="Fu W."/>
            <person name="Wang T."/>
            <person name="Wang B."/>
            <person name="Zhang J."/>
            <person name="Peng Z."/>
            <person name="Li Y."/>
            <person name="Li N."/>
            <person name="Wang J."/>
            <person name="Chen M."/>
            <person name="He Y."/>
            <person name="Tan F."/>
            <person name="Song X."/>
            <person name="Zheng Q."/>
            <person name="Huang R."/>
            <person name="Yang H."/>
            <person name="Du X."/>
            <person name="Chen L."/>
            <person name="Yang M."/>
            <person name="Gaffney P.M."/>
            <person name="Wang S."/>
            <person name="Luo L."/>
            <person name="She Z."/>
            <person name="Ming Y."/>
            <person name="Huang W."/>
            <person name="Zhang S."/>
            <person name="Huang B."/>
            <person name="Zhang Y."/>
            <person name="Qu T."/>
            <person name="Ni P."/>
            <person name="Miao G."/>
            <person name="Wang J."/>
            <person name="Wang Q."/>
            <person name="Steinberg C.E."/>
            <person name="Wang H."/>
            <person name="Li N."/>
            <person name="Qian L."/>
            <person name="Zhang G."/>
            <person name="Li Y."/>
            <person name="Yang H."/>
            <person name="Liu X."/>
            <person name="Wang J."/>
            <person name="Yin Y."/>
            <person name="Wang J."/>
        </authorList>
    </citation>
    <scope>NUCLEOTIDE SEQUENCE [LARGE SCALE GENOMIC DNA]</scope>
    <source>
        <strain evidence="3">05x7-T-G4-1.051#20</strain>
    </source>
</reference>
<feature type="compositionally biased region" description="Basic and acidic residues" evidence="1">
    <location>
        <begin position="1341"/>
        <end position="1369"/>
    </location>
</feature>
<dbReference type="PANTHER" id="PTHR19964:SF92">
    <property type="entry name" value="PATJ HOMOLOG"/>
    <property type="match status" value="1"/>
</dbReference>
<dbReference type="CDD" id="cd00136">
    <property type="entry name" value="PDZ_canonical"/>
    <property type="match status" value="2"/>
</dbReference>
<evidence type="ECO:0000313" key="3">
    <source>
        <dbReference type="EMBL" id="EKC35218.1"/>
    </source>
</evidence>
<feature type="compositionally biased region" description="Acidic residues" evidence="1">
    <location>
        <begin position="2085"/>
        <end position="2095"/>
    </location>
</feature>
<feature type="domain" description="PDZ" evidence="2">
    <location>
        <begin position="2417"/>
        <end position="2499"/>
    </location>
</feature>
<name>K1QMW0_MAGGI</name>
<feature type="compositionally biased region" description="Polar residues" evidence="1">
    <location>
        <begin position="923"/>
        <end position="932"/>
    </location>
</feature>
<feature type="compositionally biased region" description="Polar residues" evidence="1">
    <location>
        <begin position="1950"/>
        <end position="1959"/>
    </location>
</feature>
<feature type="region of interest" description="Disordered" evidence="1">
    <location>
        <begin position="1898"/>
        <end position="2028"/>
    </location>
</feature>
<feature type="domain" description="PDZ" evidence="2">
    <location>
        <begin position="1575"/>
        <end position="1641"/>
    </location>
</feature>
<dbReference type="InParanoid" id="K1QMW0"/>
<dbReference type="SMART" id="SM00228">
    <property type="entry name" value="PDZ"/>
    <property type="match status" value="7"/>
</dbReference>
<dbReference type="InterPro" id="IPR051342">
    <property type="entry name" value="PDZ_scaffold"/>
</dbReference>
<dbReference type="CDD" id="cd06758">
    <property type="entry name" value="PDZ2_PDZD2-like"/>
    <property type="match status" value="1"/>
</dbReference>
<feature type="region of interest" description="Disordered" evidence="1">
    <location>
        <begin position="920"/>
        <end position="939"/>
    </location>
</feature>
<feature type="compositionally biased region" description="Basic and acidic residues" evidence="1">
    <location>
        <begin position="1787"/>
        <end position="1806"/>
    </location>
</feature>
<protein>
    <submittedName>
        <fullName evidence="3">PDZ domain-containing protein 2</fullName>
    </submittedName>
</protein>
<evidence type="ECO:0000259" key="2">
    <source>
        <dbReference type="PROSITE" id="PS50106"/>
    </source>
</evidence>
<feature type="compositionally biased region" description="Basic residues" evidence="1">
    <location>
        <begin position="1"/>
        <end position="10"/>
    </location>
</feature>
<feature type="compositionally biased region" description="Low complexity" evidence="1">
    <location>
        <begin position="315"/>
        <end position="334"/>
    </location>
</feature>
<feature type="compositionally biased region" description="Basic and acidic residues" evidence="1">
    <location>
        <begin position="1394"/>
        <end position="1413"/>
    </location>
</feature>
<feature type="compositionally biased region" description="Polar residues" evidence="1">
    <location>
        <begin position="1331"/>
        <end position="1340"/>
    </location>
</feature>
<feature type="compositionally biased region" description="Basic and acidic residues" evidence="1">
    <location>
        <begin position="1970"/>
        <end position="1982"/>
    </location>
</feature>
<feature type="region of interest" description="Disordered" evidence="1">
    <location>
        <begin position="1869"/>
        <end position="1888"/>
    </location>
</feature>
<feature type="region of interest" description="Disordered" evidence="1">
    <location>
        <begin position="315"/>
        <end position="341"/>
    </location>
</feature>
<feature type="region of interest" description="Disordered" evidence="1">
    <location>
        <begin position="490"/>
        <end position="597"/>
    </location>
</feature>
<dbReference type="Gene3D" id="2.30.42.10">
    <property type="match status" value="8"/>
</dbReference>
<evidence type="ECO:0000256" key="1">
    <source>
        <dbReference type="SAM" id="MobiDB-lite"/>
    </source>
</evidence>
<feature type="region of interest" description="Disordered" evidence="1">
    <location>
        <begin position="1391"/>
        <end position="1498"/>
    </location>
</feature>
<dbReference type="EMBL" id="JH817194">
    <property type="protein sequence ID" value="EKC35218.1"/>
    <property type="molecule type" value="Genomic_DNA"/>
</dbReference>
<feature type="region of interest" description="Disordered" evidence="1">
    <location>
        <begin position="205"/>
        <end position="233"/>
    </location>
</feature>
<dbReference type="Pfam" id="PF00595">
    <property type="entry name" value="PDZ"/>
    <property type="match status" value="6"/>
</dbReference>
<proteinExistence type="predicted"/>
<feature type="region of interest" description="Disordered" evidence="1">
    <location>
        <begin position="2501"/>
        <end position="2536"/>
    </location>
</feature>
<feature type="compositionally biased region" description="Polar residues" evidence="1">
    <location>
        <begin position="1465"/>
        <end position="1482"/>
    </location>
</feature>
<feature type="region of interest" description="Disordered" evidence="1">
    <location>
        <begin position="1"/>
        <end position="54"/>
    </location>
</feature>
<feature type="compositionally biased region" description="Polar residues" evidence="1">
    <location>
        <begin position="34"/>
        <end position="50"/>
    </location>
</feature>
<accession>K1QMW0</accession>
<feature type="compositionally biased region" description="Polar residues" evidence="1">
    <location>
        <begin position="1415"/>
        <end position="1458"/>
    </location>
</feature>
<feature type="compositionally biased region" description="Polar residues" evidence="1">
    <location>
        <begin position="2665"/>
        <end position="2678"/>
    </location>
</feature>
<feature type="compositionally biased region" description="Basic and acidic residues" evidence="1">
    <location>
        <begin position="976"/>
        <end position="985"/>
    </location>
</feature>
<dbReference type="InterPro" id="IPR036034">
    <property type="entry name" value="PDZ_sf"/>
</dbReference>
<sequence length="2797" mass="302849">MTLRRKKKRPAPPPPTNQGTPGKSTEDHEKENKSIMTQSLDSLPGNSGSHDNWYLGSRDNGSSLTLNSMGSYGNDMGSTDDVFMENSSEHSHVLQHQAFSESAISMSSSQISKSDYVNVSIGNSRTHSASIIDDVVEWNTDPINLTQDVMETVNTAQMTLKNRGKASSLKSSMEQDLSMYSSDPELISINTSKHLYKKNKKGWRYHQDRGGTQTPTSCYSSDSGGSSHVPKDENGLGIHIAGGRGSKKGDIGIFVAGITEGGAAFRDGRLKRSDELLMINGKSLIGLSHSEAVDVLRNSPKLVQLVVASKVRNSSSVTSTGSSSVPSLCSIPSSQQHPTEVMTSDLPVPEVTAQTPSGTVFSWEDLMEKFALPLDHSDRTSKSKDQMNDLTQTVTVHKGAQGKGLGFTIVGGSDSEKGNLGIYVRRILPHGLIAEEGSIKEESGIGLGISLIRKDCRGMSQIFIQDVYTGSPADKDGRLRRRIYDVELRPRNNPVDEPASITGMTDQGEKVKAASLPIEIQRKSKMEGSTTDSDFSDLDIQTFEKKPSTSPPPTRSNNSPYGSPHKRGYPPNMDNFSVDKFNSEQSPKKRNLNQYPFGPGKENLFNLNWTNSLSSRDSAIGGSLMSTLGSALTDTSSSYETNSESELSSSGHSVYGRYQKIDGSSGDSSEEEVLVLHRLPGENLGMILGIDSDPAHQTVRSVYVKTVTIGGAAYRATGSKKGIQEGDQILQINGTDLNILTHDECLTVLREMPLRVILKIRRGKKKVKTAVKLSPPLSLGSRGSFGDSPSPLIYSESSSYSESEEDDGKMEGFAQIHVEIDKHPNESLGLSVVPSYGSTRQYYQIKRLLPSGAAARSQQIRVGDRLVSCNGINLRNVSQSKCLSVLKSEGNSGDLELELLRPKENEEQLEISLKVSRKDSPLTLHSPSQQRKNFIADIPESDSDNEVVLNKFQYIDNTGVDRDLRPHNLRPNIPSEKLDNSDADQTKRNIKLKSTNSKMDEGGDSWNYAVPPPMEFSTYGPAVPPPAEFSEGQSPIFNQSNNGIPVTNIDEIINSYRPVVQSNDNYIPQADTDDTGFHAHENGSLNNSLTDFEDNIPGEEGLNVMDGFQGINNMNLEEDQGKNVEDNDNDVEPFIPPAPVNTEDLDFDTKHSNEDDDFIVPVKVQRQKHIPFESTVNVSSTGSSEIEEEHIVPSIEERRRIQPSATIKLEEKKYEELQPKPVPQPRVKPTIINVQHSPVPSSSATPEEPAVEEEIVSMEFKERQAGNESFLKKLGGEVEEEIVPVHVKRDQVKNVAKLAVITNMWSKSTSKSKDTASENNAEKKNLKSVINVLNSAPKQENSNKADDDKIDETKVVREEEKPEAKEQGIHKNVIKVEAPVSLDAENVNAIPEYVDTKSKNVDKKPDILDDKSPKLGSSSSEEIKATDTTLPPQTVTVNSTKVQVKTNVKENVSSTLATDSKDVPPSSSVASKATEESVSSSKPAEVSPPSPFKSSIGITKPTSLLSTIRSQNPSSATLKPLSSIKPIAVTSKTFSMGRPGGLSTSLSTGRHSLLSTIHGTSTSTKSTRSEEEPFLVSVLKGILGVGMKVSTTPEGFVKVDEIQSSGPIAKDGNIRVGDYLLSINNTELTGLPDSKIQQILRLLPRGIAKILVSVKPPPSDGAARPTNLSFGSSESTQSKHSPLSSPRTMSKTSSMSPAMSPRQPVASPLTPSSPKQPSTPTSKTPGEEPEVKVTINHDQHSPETKKTPPPVAPKPKHSMVPEQSKPGSHWGGGGYVSSAVGRSHSFGKKEPQTVESKPHIQPRKADYVSSARKTVHDKEEKEPIDTVVFASVDFNKMNANSRHSIGKPKEKNVPEPKMIPKGHVDYVSSACPAVPSTKTTSPKSKDISYSPYAYEEVSTKISPVSLNSALSPRRKSEDKFSFGATHPGNRTKGKEGDQHDNVSPLPSPKSPVTTSQHSPDITPASLEVEVEVKVVTPEEVRPKPVPRPRGSTSEPSLQDSEEDSTETSTSPFVVNTDQASDSSSVQPNSTITEDTVLVDVTDKAPRTDVDIVHSTEALNKINVALTDSFTQNDMLTNVDDSNSNVDEDDKPESLALDDTDSELFSKFVEEIVKNAIQKGIDAFKTSEAEDIVVDNEEGKMVDEISAEHDKHPTVVMETKSLRAFLQKLDSSEKEASTPDLYSQNQNVVAENIAKDMLKTLEDGADNASFTYTTKTSANTSNDLLTNTNHGDQVVECMSVSLDASVACNDVVLDSPNPDSMAVDEVNVNTVASEGNNVNALLIQEPKSCTEQPSEDMDIVSECVNSEAVIGDSQEDLENIEIILNENSVDTCDSMPIDFLGGGISQNKLTSMDNCTTQSRRLWVFCAGEQQFSSDAVNISAINAALRAVAPLDLETLINQANEDLDSYGYGLDARLVIVAMNSSSLREGLGVRLSSVENGPLIVSGVMEGSLAEREGHIQLGDKFVSLDGVSASSLSPEAVMNEMEDSSSGHVIVLTRLEEDTEAPPPTPLAPPPTLPVSAPPDVPSEEPGPNVVEDEACNDFDGVVNDNENVELKVERPIENVDSDIKASETDFTVNGPENSVNSNELEKHESTLTPDSISVTIPDLAEVSSPQGSQDSGVDTQDSGVDTQDSGVDSPSALGTLSNIEDSDAKERPKVDVEEKQPLSNGDHNQVSSPISPLDSLGLLSTALSDDTDDDNAEKETFEVIMNKGVTGLGFLIEGGKASAKGDQPLTIKRIFKGGPAEKCGMLKVKDEILMVNNQDITEMRHTEAWTHLKFLDEGPVHLLIRRKVQQSSE</sequence>
<feature type="region of interest" description="Disordered" evidence="1">
    <location>
        <begin position="1839"/>
        <end position="1861"/>
    </location>
</feature>
<dbReference type="PROSITE" id="PS50106">
    <property type="entry name" value="PDZ"/>
    <property type="match status" value="7"/>
</dbReference>
<gene>
    <name evidence="3" type="ORF">CGI_10016149</name>
</gene>
<feature type="region of interest" description="Disordered" evidence="1">
    <location>
        <begin position="2563"/>
        <end position="2681"/>
    </location>
</feature>
<feature type="compositionally biased region" description="Basic and acidic residues" evidence="1">
    <location>
        <begin position="24"/>
        <end position="33"/>
    </location>
</feature>
<feature type="compositionally biased region" description="Pro residues" evidence="1">
    <location>
        <begin position="2504"/>
        <end position="2524"/>
    </location>
</feature>
<feature type="compositionally biased region" description="Polar residues" evidence="1">
    <location>
        <begin position="2011"/>
        <end position="2028"/>
    </location>
</feature>